<dbReference type="EMBL" id="KU736879">
    <property type="protein sequence ID" value="AMP42473.1"/>
    <property type="molecule type" value="Genomic_DNA"/>
</dbReference>
<feature type="signal peptide" evidence="1">
    <location>
        <begin position="1"/>
        <end position="21"/>
    </location>
</feature>
<keyword evidence="1" id="KW-0732">Signal</keyword>
<name>A0A142BWI5_9BACT</name>
<accession>A0A142BWI5</accession>
<dbReference type="AlphaFoldDB" id="A0A142BWI5"/>
<evidence type="ECO:0000256" key="1">
    <source>
        <dbReference type="SAM" id="SignalP"/>
    </source>
</evidence>
<organism evidence="2">
    <name type="scientific">uncultured bacterium IN-14</name>
    <dbReference type="NCBI Taxonomy" id="1805592"/>
    <lineage>
        <taxon>Bacteria</taxon>
        <taxon>environmental samples</taxon>
    </lineage>
</organism>
<proteinExistence type="predicted"/>
<evidence type="ECO:0008006" key="3">
    <source>
        <dbReference type="Google" id="ProtNLM"/>
    </source>
</evidence>
<evidence type="ECO:0000313" key="2">
    <source>
        <dbReference type="EMBL" id="AMP42473.1"/>
    </source>
</evidence>
<feature type="chain" id="PRO_5007493480" description="Lipoprotein" evidence="1">
    <location>
        <begin position="22"/>
        <end position="146"/>
    </location>
</feature>
<reference evidence="2" key="1">
    <citation type="journal article" date="2016" name="Appl. Environ. Microbiol.">
        <title>Diversity of the Tetracycline Mobilome within a Chinese Pig Manure Sample.</title>
        <authorList>
            <person name="Leclercq S.O."/>
            <person name="Wang C."/>
            <person name="Zhu Y."/>
            <person name="Wu H."/>
            <person name="Du X."/>
            <person name="Liu Z."/>
            <person name="Feng J."/>
        </authorList>
    </citation>
    <scope>NUCLEOTIDE SEQUENCE</scope>
</reference>
<sequence length="146" mass="16292">MKRLLKATVAGVLVVGLTGCAQIGSAVNMQIHKARIRGEPVDKFVDYFGRNIAVATVLNGNPAYTWNASYTEARTVEVDSYAYYNQDRPGMTTGIVYGTRTFDRDCKLTIAYDESTRLVTDLELTNEFECTHVRAELAKIQPVWGF</sequence>
<dbReference type="PROSITE" id="PS51257">
    <property type="entry name" value="PROKAR_LIPOPROTEIN"/>
    <property type="match status" value="1"/>
</dbReference>
<protein>
    <recommendedName>
        <fullName evidence="3">Lipoprotein</fullName>
    </recommendedName>
</protein>